<comment type="similarity">
    <text evidence="2">Belongs to the AB hydrolase superfamily. Lipase family.</text>
</comment>
<keyword evidence="7" id="KW-0325">Glycoprotein</keyword>
<dbReference type="InterPro" id="IPR029058">
    <property type="entry name" value="AB_hydrolase_fold"/>
</dbReference>
<evidence type="ECO:0000256" key="9">
    <source>
        <dbReference type="SAM" id="SignalP"/>
    </source>
</evidence>
<dbReference type="GO" id="GO:0016042">
    <property type="term" value="P:lipid catabolic process"/>
    <property type="evidence" value="ECO:0007669"/>
    <property type="project" value="UniProtKB-KW"/>
</dbReference>
<name>A0AAF3FNM0_9BILA</name>
<evidence type="ECO:0000259" key="10">
    <source>
        <dbReference type="Pfam" id="PF04083"/>
    </source>
</evidence>
<accession>A0AAF3FNM0</accession>
<dbReference type="PANTHER" id="PTHR11005">
    <property type="entry name" value="LYSOSOMAL ACID LIPASE-RELATED"/>
    <property type="match status" value="1"/>
</dbReference>
<organism evidence="11 12">
    <name type="scientific">Mesorhabditis belari</name>
    <dbReference type="NCBI Taxonomy" id="2138241"/>
    <lineage>
        <taxon>Eukaryota</taxon>
        <taxon>Metazoa</taxon>
        <taxon>Ecdysozoa</taxon>
        <taxon>Nematoda</taxon>
        <taxon>Chromadorea</taxon>
        <taxon>Rhabditida</taxon>
        <taxon>Rhabditina</taxon>
        <taxon>Rhabditomorpha</taxon>
        <taxon>Rhabditoidea</taxon>
        <taxon>Rhabditidae</taxon>
        <taxon>Mesorhabditinae</taxon>
        <taxon>Mesorhabditis</taxon>
    </lineage>
</organism>
<comment type="subcellular location">
    <subcellularLocation>
        <location evidence="1">Lysosome lumen</location>
    </subcellularLocation>
</comment>
<reference evidence="12" key="1">
    <citation type="submission" date="2024-02" db="UniProtKB">
        <authorList>
            <consortium name="WormBaseParasite"/>
        </authorList>
    </citation>
    <scope>IDENTIFICATION</scope>
</reference>
<dbReference type="SUPFAM" id="SSF53474">
    <property type="entry name" value="alpha/beta-Hydrolases"/>
    <property type="match status" value="1"/>
</dbReference>
<feature type="domain" description="Partial AB-hydrolase lipase" evidence="10">
    <location>
        <begin position="150"/>
        <end position="212"/>
    </location>
</feature>
<evidence type="ECO:0000256" key="2">
    <source>
        <dbReference type="ARBA" id="ARBA00010701"/>
    </source>
</evidence>
<evidence type="ECO:0000256" key="7">
    <source>
        <dbReference type="ARBA" id="ARBA00023180"/>
    </source>
</evidence>
<dbReference type="Gene3D" id="3.40.50.1820">
    <property type="entry name" value="alpha/beta hydrolase"/>
    <property type="match status" value="1"/>
</dbReference>
<evidence type="ECO:0000256" key="4">
    <source>
        <dbReference type="ARBA" id="ARBA00022801"/>
    </source>
</evidence>
<protein>
    <recommendedName>
        <fullName evidence="10">Partial AB-hydrolase lipase domain-containing protein</fullName>
    </recommendedName>
</protein>
<evidence type="ECO:0000313" key="11">
    <source>
        <dbReference type="Proteomes" id="UP000887575"/>
    </source>
</evidence>
<dbReference type="WBParaSite" id="MBELARI_LOCUS8780">
    <property type="protein sequence ID" value="MBELARI_LOCUS8780"/>
    <property type="gene ID" value="MBELARI_LOCUS8780"/>
</dbReference>
<feature type="signal peptide" evidence="9">
    <location>
        <begin position="1"/>
        <end position="21"/>
    </location>
</feature>
<evidence type="ECO:0000256" key="6">
    <source>
        <dbReference type="ARBA" id="ARBA00023098"/>
    </source>
</evidence>
<proteinExistence type="inferred from homology"/>
<keyword evidence="6" id="KW-0443">Lipid metabolism</keyword>
<sequence length="551" mass="63054">MKCPQLTQFLFFSIVLCLIDAQNDLNTIFEKTADWFKEFLPKNAPTLASLPFIPPTTPKMSLLNFSPIFPTPPPISMMMSMSKHGYPPGISRIQAPISFPTFPPLPTFPTPKPFPTLPTSNFTFPPLSANSMKLLPPVNITLDPEALMSVPEIVTHWGYPVEEYNVVTKDGYILTLHRIPYGRNETRSKKLRPVVFLQHGLLCTSSIWLLNLPSQSAGFVFADAGFDVWLGNMRGNTYSKSHLRMDHGDAKYWRFSWEEMARYDLEAMVDGILNVTKQKQLYFIGHSQGTLTMFAKLVLSRGFAGKIRKFFALAPVARLVNVKGMFHTLGETYPQFKLFYEMIGDKEFLPNNIFTRLLTDVLCDRKMKNPLCEDFIYQVSGPDSNQLNKTRIGIYLAHNPAGTSWKNIIHYAQMVKSGKMRPFDYGADHSMKLYGRTHPPEFDLSQVEVPLYLFYSDADWLATSNGVEGFILKMIDQKYIKLSKKLSDFNHNDFLWGLRAREEIYDVIVNVISLDHRKFRIQDGVRRYLEAKSNLSPNSTSDSFLENLLRE</sequence>
<dbReference type="InterPro" id="IPR006693">
    <property type="entry name" value="AB_hydrolase_lipase"/>
</dbReference>
<dbReference type="AlphaFoldDB" id="A0AAF3FNM0"/>
<keyword evidence="8" id="KW-0458">Lysosome</keyword>
<dbReference type="FunFam" id="3.40.50.1820:FF:000021">
    <property type="entry name" value="Lipase"/>
    <property type="match status" value="1"/>
</dbReference>
<dbReference type="GO" id="GO:0043202">
    <property type="term" value="C:lysosomal lumen"/>
    <property type="evidence" value="ECO:0007669"/>
    <property type="project" value="UniProtKB-SubCell"/>
</dbReference>
<feature type="chain" id="PRO_5042147402" description="Partial AB-hydrolase lipase domain-containing protein" evidence="9">
    <location>
        <begin position="22"/>
        <end position="551"/>
    </location>
</feature>
<keyword evidence="3 9" id="KW-0732">Signal</keyword>
<evidence type="ECO:0000256" key="3">
    <source>
        <dbReference type="ARBA" id="ARBA00022729"/>
    </source>
</evidence>
<keyword evidence="4" id="KW-0378">Hydrolase</keyword>
<evidence type="ECO:0000256" key="1">
    <source>
        <dbReference type="ARBA" id="ARBA00004227"/>
    </source>
</evidence>
<evidence type="ECO:0000313" key="12">
    <source>
        <dbReference type="WBParaSite" id="MBELARI_LOCUS8780"/>
    </source>
</evidence>
<dbReference type="Proteomes" id="UP000887575">
    <property type="component" value="Unassembled WGS sequence"/>
</dbReference>
<dbReference type="GO" id="GO:0016787">
    <property type="term" value="F:hydrolase activity"/>
    <property type="evidence" value="ECO:0007669"/>
    <property type="project" value="UniProtKB-KW"/>
</dbReference>
<dbReference type="Pfam" id="PF04083">
    <property type="entry name" value="Abhydro_lipase"/>
    <property type="match status" value="1"/>
</dbReference>
<keyword evidence="5" id="KW-0442">Lipid degradation</keyword>
<evidence type="ECO:0000256" key="8">
    <source>
        <dbReference type="ARBA" id="ARBA00023228"/>
    </source>
</evidence>
<evidence type="ECO:0000256" key="5">
    <source>
        <dbReference type="ARBA" id="ARBA00022963"/>
    </source>
</evidence>
<keyword evidence="11" id="KW-1185">Reference proteome</keyword>